<sequence>MKFIGLCSESQALRGLAASSRRESSEGEMVNNHLSAVHTRR</sequence>
<accession>A0A0E9THN2</accession>
<feature type="region of interest" description="Disordered" evidence="1">
    <location>
        <begin position="19"/>
        <end position="41"/>
    </location>
</feature>
<proteinExistence type="predicted"/>
<reference evidence="2" key="2">
    <citation type="journal article" date="2015" name="Fish Shellfish Immunol.">
        <title>Early steps in the European eel (Anguilla anguilla)-Vibrio vulnificus interaction in the gills: Role of the RtxA13 toxin.</title>
        <authorList>
            <person name="Callol A."/>
            <person name="Pajuelo D."/>
            <person name="Ebbesson L."/>
            <person name="Teles M."/>
            <person name="MacKenzie S."/>
            <person name="Amaro C."/>
        </authorList>
    </citation>
    <scope>NUCLEOTIDE SEQUENCE</scope>
</reference>
<evidence type="ECO:0000313" key="2">
    <source>
        <dbReference type="EMBL" id="JAH52405.1"/>
    </source>
</evidence>
<evidence type="ECO:0000256" key="1">
    <source>
        <dbReference type="SAM" id="MobiDB-lite"/>
    </source>
</evidence>
<organism evidence="2">
    <name type="scientific">Anguilla anguilla</name>
    <name type="common">European freshwater eel</name>
    <name type="synonym">Muraena anguilla</name>
    <dbReference type="NCBI Taxonomy" id="7936"/>
    <lineage>
        <taxon>Eukaryota</taxon>
        <taxon>Metazoa</taxon>
        <taxon>Chordata</taxon>
        <taxon>Craniata</taxon>
        <taxon>Vertebrata</taxon>
        <taxon>Euteleostomi</taxon>
        <taxon>Actinopterygii</taxon>
        <taxon>Neopterygii</taxon>
        <taxon>Teleostei</taxon>
        <taxon>Anguilliformes</taxon>
        <taxon>Anguillidae</taxon>
        <taxon>Anguilla</taxon>
    </lineage>
</organism>
<dbReference type="AlphaFoldDB" id="A0A0E9THN2"/>
<dbReference type="EMBL" id="GBXM01056172">
    <property type="protein sequence ID" value="JAH52405.1"/>
    <property type="molecule type" value="Transcribed_RNA"/>
</dbReference>
<protein>
    <submittedName>
        <fullName evidence="2">Uncharacterized protein</fullName>
    </submittedName>
</protein>
<name>A0A0E9THN2_ANGAN</name>
<reference evidence="2" key="1">
    <citation type="submission" date="2014-11" db="EMBL/GenBank/DDBJ databases">
        <authorList>
            <person name="Amaro Gonzalez C."/>
        </authorList>
    </citation>
    <scope>NUCLEOTIDE SEQUENCE</scope>
</reference>